<dbReference type="Proteomes" id="UP000078561">
    <property type="component" value="Unassembled WGS sequence"/>
</dbReference>
<gene>
    <name evidence="7" type="primary">ABSGL_15034.1 scaffold 15162</name>
</gene>
<feature type="compositionally biased region" description="Basic residues" evidence="5">
    <location>
        <begin position="199"/>
        <end position="217"/>
    </location>
</feature>
<feature type="compositionally biased region" description="Basic residues" evidence="5">
    <location>
        <begin position="177"/>
        <end position="189"/>
    </location>
</feature>
<dbReference type="GO" id="GO:0008270">
    <property type="term" value="F:zinc ion binding"/>
    <property type="evidence" value="ECO:0007669"/>
    <property type="project" value="UniProtKB-KW"/>
</dbReference>
<name>A0A168T2D5_ABSGL</name>
<dbReference type="InterPro" id="IPR019787">
    <property type="entry name" value="Znf_PHD-finger"/>
</dbReference>
<feature type="region of interest" description="Disordered" evidence="5">
    <location>
        <begin position="90"/>
        <end position="115"/>
    </location>
</feature>
<keyword evidence="3" id="KW-0862">Zinc</keyword>
<dbReference type="OrthoDB" id="5863171at2759"/>
<evidence type="ECO:0000256" key="3">
    <source>
        <dbReference type="ARBA" id="ARBA00022833"/>
    </source>
</evidence>
<dbReference type="STRING" id="4829.A0A168T2D5"/>
<dbReference type="InterPro" id="IPR011011">
    <property type="entry name" value="Znf_FYVE_PHD"/>
</dbReference>
<reference evidence="7" key="1">
    <citation type="submission" date="2016-04" db="EMBL/GenBank/DDBJ databases">
        <authorList>
            <person name="Evans L.H."/>
            <person name="Alamgir A."/>
            <person name="Owens N."/>
            <person name="Weber N.D."/>
            <person name="Virtaneva K."/>
            <person name="Barbian K."/>
            <person name="Babar A."/>
            <person name="Rosenke K."/>
        </authorList>
    </citation>
    <scope>NUCLEOTIDE SEQUENCE [LARGE SCALE GENOMIC DNA]</scope>
    <source>
        <strain evidence="7">CBS 101.48</strain>
    </source>
</reference>
<evidence type="ECO:0000256" key="5">
    <source>
        <dbReference type="SAM" id="MobiDB-lite"/>
    </source>
</evidence>
<keyword evidence="8" id="KW-1185">Reference proteome</keyword>
<evidence type="ECO:0000256" key="2">
    <source>
        <dbReference type="ARBA" id="ARBA00022771"/>
    </source>
</evidence>
<dbReference type="SUPFAM" id="SSF57903">
    <property type="entry name" value="FYVE/PHD zinc finger"/>
    <property type="match status" value="1"/>
</dbReference>
<dbReference type="SMART" id="SM00249">
    <property type="entry name" value="PHD"/>
    <property type="match status" value="1"/>
</dbReference>
<evidence type="ECO:0000256" key="4">
    <source>
        <dbReference type="PROSITE-ProRule" id="PRU00146"/>
    </source>
</evidence>
<dbReference type="PROSITE" id="PS50016">
    <property type="entry name" value="ZF_PHD_2"/>
    <property type="match status" value="1"/>
</dbReference>
<organism evidence="7">
    <name type="scientific">Absidia glauca</name>
    <name type="common">Pin mould</name>
    <dbReference type="NCBI Taxonomy" id="4829"/>
    <lineage>
        <taxon>Eukaryota</taxon>
        <taxon>Fungi</taxon>
        <taxon>Fungi incertae sedis</taxon>
        <taxon>Mucoromycota</taxon>
        <taxon>Mucoromycotina</taxon>
        <taxon>Mucoromycetes</taxon>
        <taxon>Mucorales</taxon>
        <taxon>Cunninghamellaceae</taxon>
        <taxon>Absidia</taxon>
    </lineage>
</organism>
<evidence type="ECO:0000313" key="8">
    <source>
        <dbReference type="Proteomes" id="UP000078561"/>
    </source>
</evidence>
<feature type="domain" description="PHD-type" evidence="6">
    <location>
        <begin position="308"/>
        <end position="364"/>
    </location>
</feature>
<keyword evidence="1" id="KW-0479">Metal-binding</keyword>
<dbReference type="InterPro" id="IPR013083">
    <property type="entry name" value="Znf_RING/FYVE/PHD"/>
</dbReference>
<feature type="region of interest" description="Disordered" evidence="5">
    <location>
        <begin position="141"/>
        <end position="233"/>
    </location>
</feature>
<sequence length="421" mass="47309">MSISLSTCYNNLGQGRWEELCHEVMSSVLPMNDPGMSGDDLSSPTWRIIFLKDDCFLQPSCDMTAPLSTTTTTSSCTDSLAPYIHRRNSSIDTIDDDDNDKDDDPTHLSCATPSLYSLPSSIEPLFDGIDLNNQQQRHVYDQIPPSPSLSRSSSSPSLSDAEEELKPQPPRSIHLTVQHKRKPHTKKTQSMHPPPPRQNLHHTLHNQQQKRRRKHGSTRPPLATAAPEPSDSGLTLFEQLSMAGIDWCRYCGTTEGVNWRPGPWGKRTLCNKHGCDYKGYGLASRLPRLDLSGYRNELLQDRQRPVIQEFCSICQERGGPPRKSTHENDLMTCDGGCSRAFHPHCFVIDNELESHWYCSSSCLENRKKLRVAVGFHLVALHTDDFIGTAVVSVDDEDQPVFKTAWSKKDESTSFGVHRQVV</sequence>
<dbReference type="Gene3D" id="3.30.40.10">
    <property type="entry name" value="Zinc/RING finger domain, C3HC4 (zinc finger)"/>
    <property type="match status" value="1"/>
</dbReference>
<evidence type="ECO:0000313" key="7">
    <source>
        <dbReference type="EMBL" id="SAM09358.1"/>
    </source>
</evidence>
<feature type="compositionally biased region" description="Acidic residues" evidence="5">
    <location>
        <begin position="93"/>
        <end position="103"/>
    </location>
</feature>
<proteinExistence type="predicted"/>
<feature type="compositionally biased region" description="Low complexity" evidence="5">
    <location>
        <begin position="148"/>
        <end position="159"/>
    </location>
</feature>
<evidence type="ECO:0000259" key="6">
    <source>
        <dbReference type="PROSITE" id="PS50016"/>
    </source>
</evidence>
<keyword evidence="2 4" id="KW-0863">Zinc-finger</keyword>
<dbReference type="InterPro" id="IPR001965">
    <property type="entry name" value="Znf_PHD"/>
</dbReference>
<accession>A0A168T2D5</accession>
<evidence type="ECO:0000256" key="1">
    <source>
        <dbReference type="ARBA" id="ARBA00022723"/>
    </source>
</evidence>
<dbReference type="EMBL" id="LT555008">
    <property type="protein sequence ID" value="SAM09358.1"/>
    <property type="molecule type" value="Genomic_DNA"/>
</dbReference>
<dbReference type="AlphaFoldDB" id="A0A168T2D5"/>
<protein>
    <recommendedName>
        <fullName evidence="6">PHD-type domain-containing protein</fullName>
    </recommendedName>
</protein>
<dbReference type="InParanoid" id="A0A168T2D5"/>